<dbReference type="AlphaFoldDB" id="A0A0C1IGB4"/>
<organism evidence="1 2">
    <name type="scientific">Flavihumibacter solisilvae</name>
    <dbReference type="NCBI Taxonomy" id="1349421"/>
    <lineage>
        <taxon>Bacteria</taxon>
        <taxon>Pseudomonadati</taxon>
        <taxon>Bacteroidota</taxon>
        <taxon>Chitinophagia</taxon>
        <taxon>Chitinophagales</taxon>
        <taxon>Chitinophagaceae</taxon>
        <taxon>Flavihumibacter</taxon>
    </lineage>
</organism>
<evidence type="ECO:0000313" key="2">
    <source>
        <dbReference type="Proteomes" id="UP000031408"/>
    </source>
</evidence>
<evidence type="ECO:0008006" key="3">
    <source>
        <dbReference type="Google" id="ProtNLM"/>
    </source>
</evidence>
<reference evidence="1 2" key="1">
    <citation type="submission" date="2014-11" db="EMBL/GenBank/DDBJ databases">
        <title>Genome sequence of Flavihumibacter solisilvae 3-3.</title>
        <authorList>
            <person name="Zhou G."/>
            <person name="Li M."/>
            <person name="Wang G."/>
        </authorList>
    </citation>
    <scope>NUCLEOTIDE SEQUENCE [LARGE SCALE GENOMIC DNA]</scope>
    <source>
        <strain evidence="1 2">3-3</strain>
    </source>
</reference>
<dbReference type="Proteomes" id="UP000031408">
    <property type="component" value="Unassembled WGS sequence"/>
</dbReference>
<name>A0A0C1IGB4_9BACT</name>
<dbReference type="EMBL" id="JSVC01000021">
    <property type="protein sequence ID" value="KIC93220.1"/>
    <property type="molecule type" value="Genomic_DNA"/>
</dbReference>
<dbReference type="STRING" id="1349421.OI18_18370"/>
<comment type="caution">
    <text evidence="1">The sequence shown here is derived from an EMBL/GenBank/DDBJ whole genome shotgun (WGS) entry which is preliminary data.</text>
</comment>
<protein>
    <recommendedName>
        <fullName evidence="3">Bacterial toxin 23 domain-containing protein</fullName>
    </recommendedName>
</protein>
<gene>
    <name evidence="1" type="ORF">OI18_18370</name>
</gene>
<accession>A0A0C1IGB4</accession>
<evidence type="ECO:0000313" key="1">
    <source>
        <dbReference type="EMBL" id="KIC93220.1"/>
    </source>
</evidence>
<sequence>MFLLSWFPAFNQELLSFPANHPGAGIFSDRFSSPAIMLLQPAALGRINNVGLHIAATRPYGIPGLSSAAAQFTFPLQTFGGAGLHIGSSGNDYFRRLSLSLAAGKQLCQNISLGVLFGAMPVSVAGNNHTRWTAGFSCILGNKTGKVGVHYLSEYLHNFPSNERLHWLRLGFGRDWSEFLYTDFEVTIGDNRKVSTVTNFRYAGISGLVSAVGFTTNPGGYCIELGWTKGKYSIVTLTRWAPSIGWSPGIGLLYVK</sequence>
<keyword evidence="2" id="KW-1185">Reference proteome</keyword>
<proteinExistence type="predicted"/>